<dbReference type="PANTHER" id="PTHR43591">
    <property type="entry name" value="METHYLTRANSFERASE"/>
    <property type="match status" value="1"/>
</dbReference>
<reference evidence="3" key="1">
    <citation type="submission" date="2018-07" db="EMBL/GenBank/DDBJ databases">
        <title>Streptacidiphilus bronchialis DSM 106435 chromosome.</title>
        <authorList>
            <person name="Batra D."/>
            <person name="Gulvik C.A."/>
        </authorList>
    </citation>
    <scope>NUCLEOTIDE SEQUENCE [LARGE SCALE GENOMIC DNA]</scope>
    <source>
        <strain evidence="3">DSM 106435</strain>
    </source>
</reference>
<accession>A0A345T552</accession>
<dbReference type="KEGG" id="stri:C7M71_002700"/>
<dbReference type="PANTHER" id="PTHR43591:SF24">
    <property type="entry name" value="2-METHOXY-6-POLYPRENYL-1,4-BENZOQUINOL METHYLASE, MITOCHONDRIAL"/>
    <property type="match status" value="1"/>
</dbReference>
<dbReference type="SUPFAM" id="SSF53335">
    <property type="entry name" value="S-adenosyl-L-methionine-dependent methyltransferases"/>
    <property type="match status" value="1"/>
</dbReference>
<proteinExistence type="predicted"/>
<dbReference type="RefSeq" id="WP_111489690.1">
    <property type="nucleotide sequence ID" value="NZ_CP031264.1"/>
</dbReference>
<dbReference type="EMBL" id="CP031264">
    <property type="protein sequence ID" value="AXI81107.1"/>
    <property type="molecule type" value="Genomic_DNA"/>
</dbReference>
<sequence>MASSAAGGTPATYDRIGIGYRQVRRPDPRLGELIHRALGGARTVVNVGAGAGSYEPSDAEVTAVDPSQVMLDQHPGTAKVRAGAEDLPFPDGAFDAAMAVLTVHHWADLHRGLSELRRVAGRQVVFTWDPDHRPELWLVEEYLPEIRDLDQGRFTPLSEVAEALGAHTVLPFPIPHDFTDGLQTAYWRRPEYFLDPVVRQASSTFATLPTDVVAAAMARLRADLDSGAWESRHADLLRRDSVDYGYRLLVAGEDAASGS</sequence>
<dbReference type="InterPro" id="IPR029063">
    <property type="entry name" value="SAM-dependent_MTases_sf"/>
</dbReference>
<keyword evidence="3" id="KW-1185">Reference proteome</keyword>
<dbReference type="OrthoDB" id="9809391at2"/>
<organism evidence="2 3">
    <name type="scientific">Peterkaempfera bronchialis</name>
    <dbReference type="NCBI Taxonomy" id="2126346"/>
    <lineage>
        <taxon>Bacteria</taxon>
        <taxon>Bacillati</taxon>
        <taxon>Actinomycetota</taxon>
        <taxon>Actinomycetes</taxon>
        <taxon>Kitasatosporales</taxon>
        <taxon>Streptomycetaceae</taxon>
        <taxon>Peterkaempfera</taxon>
    </lineage>
</organism>
<dbReference type="Proteomes" id="UP000249340">
    <property type="component" value="Chromosome"/>
</dbReference>
<name>A0A345T552_9ACTN</name>
<keyword evidence="2" id="KW-0808">Transferase</keyword>
<dbReference type="AlphaFoldDB" id="A0A345T552"/>
<evidence type="ECO:0000313" key="3">
    <source>
        <dbReference type="Proteomes" id="UP000249340"/>
    </source>
</evidence>
<dbReference type="Gene3D" id="3.40.50.150">
    <property type="entry name" value="Vaccinia Virus protein VP39"/>
    <property type="match status" value="1"/>
</dbReference>
<gene>
    <name evidence="2" type="ORF">C7M71_002700</name>
</gene>
<dbReference type="CDD" id="cd02440">
    <property type="entry name" value="AdoMet_MTases"/>
    <property type="match status" value="1"/>
</dbReference>
<dbReference type="InterPro" id="IPR013216">
    <property type="entry name" value="Methyltransf_11"/>
</dbReference>
<keyword evidence="2" id="KW-0489">Methyltransferase</keyword>
<evidence type="ECO:0000259" key="1">
    <source>
        <dbReference type="Pfam" id="PF08241"/>
    </source>
</evidence>
<dbReference type="GO" id="GO:0032259">
    <property type="term" value="P:methylation"/>
    <property type="evidence" value="ECO:0007669"/>
    <property type="project" value="UniProtKB-KW"/>
</dbReference>
<feature type="domain" description="Methyltransferase type 11" evidence="1">
    <location>
        <begin position="46"/>
        <end position="120"/>
    </location>
</feature>
<dbReference type="GO" id="GO:0008757">
    <property type="term" value="F:S-adenosylmethionine-dependent methyltransferase activity"/>
    <property type="evidence" value="ECO:0007669"/>
    <property type="project" value="InterPro"/>
</dbReference>
<dbReference type="Pfam" id="PF08241">
    <property type="entry name" value="Methyltransf_11"/>
    <property type="match status" value="1"/>
</dbReference>
<evidence type="ECO:0000313" key="2">
    <source>
        <dbReference type="EMBL" id="AXI81107.1"/>
    </source>
</evidence>
<protein>
    <submittedName>
        <fullName evidence="2">SAM-dependent methyltransferase</fullName>
    </submittedName>
</protein>